<proteinExistence type="predicted"/>
<protein>
    <submittedName>
        <fullName evidence="2">Lipopolysaccharide cholinephosphotransferase LicD1</fullName>
        <ecNumber evidence="2">2.7.8.-</ecNumber>
    </submittedName>
</protein>
<dbReference type="InterPro" id="IPR007074">
    <property type="entry name" value="LicD/FKTN/FKRP_NTP_transf"/>
</dbReference>
<accession>A0A1W1CK18</accession>
<dbReference type="PANTHER" id="PTHR43404:SF2">
    <property type="entry name" value="LIPOPOLYSACCHARIDE CHOLINEPHOSPHOTRANSFERASE LICD"/>
    <property type="match status" value="1"/>
</dbReference>
<dbReference type="PANTHER" id="PTHR43404">
    <property type="entry name" value="LIPOPOLYSACCHARIDE CHOLINEPHOSPHOTRANSFERASE LICD"/>
    <property type="match status" value="1"/>
</dbReference>
<dbReference type="Pfam" id="PF04991">
    <property type="entry name" value="LicD"/>
    <property type="match status" value="2"/>
</dbReference>
<evidence type="ECO:0000259" key="1">
    <source>
        <dbReference type="Pfam" id="PF04991"/>
    </source>
</evidence>
<dbReference type="AlphaFoldDB" id="A0A1W1CK18"/>
<feature type="domain" description="LicD/FKTN/FKRP nucleotidyltransferase" evidence="1">
    <location>
        <begin position="27"/>
        <end position="148"/>
    </location>
</feature>
<dbReference type="InterPro" id="IPR052942">
    <property type="entry name" value="LPS_cholinephosphotransferase"/>
</dbReference>
<sequence length="258" mass="30556">MAKIDPKVLREAQLIMLEMLVEFDKICQKHNLQYWLDSGTLLGAVRHKGFIPWDDDIDLSMPVEDYRKFARIAKDELPNEIFFQNKETDPSFPFDYMKLRSQKATIVEFHEAGKEVEYHQGVFVDIFPMFAINETKLNHFFYEKAFSMIRFFSAKKFDCKRIRKILKKSLERLHLGWDKKIGTNVIYSGKMPDVAGAFNYDAIYPLEKIVFEGIEFYAPNDPHHYLSTLYSFDYMELPPLDKRATHAEEMRIIKKNQR</sequence>
<dbReference type="GO" id="GO:0009100">
    <property type="term" value="P:glycoprotein metabolic process"/>
    <property type="evidence" value="ECO:0007669"/>
    <property type="project" value="UniProtKB-ARBA"/>
</dbReference>
<keyword evidence="2" id="KW-0808">Transferase</keyword>
<organism evidence="2">
    <name type="scientific">hydrothermal vent metagenome</name>
    <dbReference type="NCBI Taxonomy" id="652676"/>
    <lineage>
        <taxon>unclassified sequences</taxon>
        <taxon>metagenomes</taxon>
        <taxon>ecological metagenomes</taxon>
    </lineage>
</organism>
<feature type="domain" description="LicD/FKTN/FKRP nucleotidyltransferase" evidence="1">
    <location>
        <begin position="186"/>
        <end position="230"/>
    </location>
</feature>
<name>A0A1W1CK18_9ZZZZ</name>
<evidence type="ECO:0000313" key="2">
    <source>
        <dbReference type="EMBL" id="SFV66011.1"/>
    </source>
</evidence>
<dbReference type="GO" id="GO:0016740">
    <property type="term" value="F:transferase activity"/>
    <property type="evidence" value="ECO:0007669"/>
    <property type="project" value="UniProtKB-KW"/>
</dbReference>
<dbReference type="EMBL" id="FPHE01000148">
    <property type="protein sequence ID" value="SFV66011.1"/>
    <property type="molecule type" value="Genomic_DNA"/>
</dbReference>
<dbReference type="EC" id="2.7.8.-" evidence="2"/>
<reference evidence="2" key="1">
    <citation type="submission" date="2016-10" db="EMBL/GenBank/DDBJ databases">
        <authorList>
            <person name="de Groot N.N."/>
        </authorList>
    </citation>
    <scope>NUCLEOTIDE SEQUENCE</scope>
</reference>
<gene>
    <name evidence="2" type="ORF">MNB_SV-12-864</name>
</gene>